<feature type="repeat" description="WD" evidence="3">
    <location>
        <begin position="897"/>
        <end position="931"/>
    </location>
</feature>
<evidence type="ECO:0000256" key="1">
    <source>
        <dbReference type="ARBA" id="ARBA00022574"/>
    </source>
</evidence>
<dbReference type="SUPFAM" id="SSF50978">
    <property type="entry name" value="WD40 repeat-like"/>
    <property type="match status" value="1"/>
</dbReference>
<dbReference type="NCBIfam" id="TIGR02937">
    <property type="entry name" value="sigma70-ECF"/>
    <property type="match status" value="1"/>
</dbReference>
<feature type="domain" description="RNA polymerase sigma-70 region 2" evidence="5">
    <location>
        <begin position="45"/>
        <end position="112"/>
    </location>
</feature>
<keyword evidence="2" id="KW-0677">Repeat</keyword>
<dbReference type="PANTHER" id="PTHR19879">
    <property type="entry name" value="TRANSCRIPTION INITIATION FACTOR TFIID"/>
    <property type="match status" value="1"/>
</dbReference>
<evidence type="ECO:0000313" key="8">
    <source>
        <dbReference type="Proteomes" id="UP000676565"/>
    </source>
</evidence>
<feature type="domain" description="RNA polymerase sigma factor 70 region 4 type 2" evidence="6">
    <location>
        <begin position="138"/>
        <end position="189"/>
    </location>
</feature>
<dbReference type="InterPro" id="IPR014284">
    <property type="entry name" value="RNA_pol_sigma-70_dom"/>
</dbReference>
<dbReference type="PRINTS" id="PR00320">
    <property type="entry name" value="GPROTEINBRPT"/>
</dbReference>
<reference evidence="7 8" key="1">
    <citation type="submission" date="2021-04" db="EMBL/GenBank/DDBJ databases">
        <authorList>
            <person name="Ivanova A."/>
        </authorList>
    </citation>
    <scope>NUCLEOTIDE SEQUENCE [LARGE SCALE GENOMIC DNA]</scope>
    <source>
        <strain evidence="7 8">G18</strain>
    </source>
</reference>
<dbReference type="InterPro" id="IPR013325">
    <property type="entry name" value="RNA_pol_sigma_r2"/>
</dbReference>
<feature type="repeat" description="WD" evidence="3">
    <location>
        <begin position="504"/>
        <end position="538"/>
    </location>
</feature>
<evidence type="ECO:0000256" key="2">
    <source>
        <dbReference type="ARBA" id="ARBA00022737"/>
    </source>
</evidence>
<feature type="compositionally biased region" description="Basic and acidic residues" evidence="4">
    <location>
        <begin position="1089"/>
        <end position="1101"/>
    </location>
</feature>
<organism evidence="7 8">
    <name type="scientific">Gemmata palustris</name>
    <dbReference type="NCBI Taxonomy" id="2822762"/>
    <lineage>
        <taxon>Bacteria</taxon>
        <taxon>Pseudomonadati</taxon>
        <taxon>Planctomycetota</taxon>
        <taxon>Planctomycetia</taxon>
        <taxon>Gemmatales</taxon>
        <taxon>Gemmataceae</taxon>
        <taxon>Gemmata</taxon>
    </lineage>
</organism>
<dbReference type="CDD" id="cd06171">
    <property type="entry name" value="Sigma70_r4"/>
    <property type="match status" value="1"/>
</dbReference>
<dbReference type="RefSeq" id="WP_210653837.1">
    <property type="nucleotide sequence ID" value="NZ_JAGKQQ010000001.1"/>
</dbReference>
<feature type="region of interest" description="Disordered" evidence="4">
    <location>
        <begin position="285"/>
        <end position="312"/>
    </location>
</feature>
<comment type="caution">
    <text evidence="7">The sequence shown here is derived from an EMBL/GenBank/DDBJ whole genome shotgun (WGS) entry which is preliminary data.</text>
</comment>
<dbReference type="SUPFAM" id="SSF50998">
    <property type="entry name" value="Quinoprotein alcohol dehydrogenase-like"/>
    <property type="match status" value="1"/>
</dbReference>
<dbReference type="InterPro" id="IPR013324">
    <property type="entry name" value="RNA_pol_sigma_r3/r4-like"/>
</dbReference>
<dbReference type="InterPro" id="IPR036322">
    <property type="entry name" value="WD40_repeat_dom_sf"/>
</dbReference>
<evidence type="ECO:0000259" key="5">
    <source>
        <dbReference type="Pfam" id="PF04542"/>
    </source>
</evidence>
<dbReference type="Proteomes" id="UP000676565">
    <property type="component" value="Unassembled WGS sequence"/>
</dbReference>
<dbReference type="Gene3D" id="1.10.1740.10">
    <property type="match status" value="1"/>
</dbReference>
<dbReference type="PROSITE" id="PS00678">
    <property type="entry name" value="WD_REPEATS_1"/>
    <property type="match status" value="3"/>
</dbReference>
<feature type="repeat" description="WD" evidence="3">
    <location>
        <begin position="327"/>
        <end position="368"/>
    </location>
</feature>
<evidence type="ECO:0000313" key="7">
    <source>
        <dbReference type="EMBL" id="MBP3955777.1"/>
    </source>
</evidence>
<keyword evidence="8" id="KW-1185">Reference proteome</keyword>
<proteinExistence type="predicted"/>
<dbReference type="PROSITE" id="PS50082">
    <property type="entry name" value="WD_REPEATS_2"/>
    <property type="match status" value="4"/>
</dbReference>
<dbReference type="Pfam" id="PF08281">
    <property type="entry name" value="Sigma70_r4_2"/>
    <property type="match status" value="1"/>
</dbReference>
<keyword evidence="1 3" id="KW-0853">WD repeat</keyword>
<dbReference type="InterPro" id="IPR020472">
    <property type="entry name" value="WD40_PAC1"/>
</dbReference>
<evidence type="ECO:0000259" key="6">
    <source>
        <dbReference type="Pfam" id="PF08281"/>
    </source>
</evidence>
<gene>
    <name evidence="7" type="ORF">J8F10_10830</name>
</gene>
<dbReference type="EMBL" id="JAGKQQ010000001">
    <property type="protein sequence ID" value="MBP3955777.1"/>
    <property type="molecule type" value="Genomic_DNA"/>
</dbReference>
<dbReference type="Gene3D" id="1.10.10.10">
    <property type="entry name" value="Winged helix-like DNA-binding domain superfamily/Winged helix DNA-binding domain"/>
    <property type="match status" value="1"/>
</dbReference>
<feature type="repeat" description="WD" evidence="3">
    <location>
        <begin position="865"/>
        <end position="896"/>
    </location>
</feature>
<dbReference type="SUPFAM" id="SSF88946">
    <property type="entry name" value="Sigma2 domain of RNA polymerase sigma factors"/>
    <property type="match status" value="1"/>
</dbReference>
<dbReference type="PANTHER" id="PTHR19879:SF9">
    <property type="entry name" value="TRANSCRIPTION INITIATION FACTOR TFIID SUBUNIT 5"/>
    <property type="match status" value="1"/>
</dbReference>
<dbReference type="InterPro" id="IPR013249">
    <property type="entry name" value="RNA_pol_sigma70_r4_t2"/>
</dbReference>
<dbReference type="Gene3D" id="2.130.10.10">
    <property type="entry name" value="YVTN repeat-like/Quinoprotein amine dehydrogenase"/>
    <property type="match status" value="4"/>
</dbReference>
<dbReference type="InterPro" id="IPR036388">
    <property type="entry name" value="WH-like_DNA-bd_sf"/>
</dbReference>
<protein>
    <submittedName>
        <fullName evidence="7">Sigma-70 family RNA polymerase sigma factor</fullName>
    </submittedName>
</protein>
<dbReference type="SUPFAM" id="SSF88659">
    <property type="entry name" value="Sigma3 and sigma4 domains of RNA polymerase sigma factors"/>
    <property type="match status" value="1"/>
</dbReference>
<dbReference type="InterPro" id="IPR011047">
    <property type="entry name" value="Quinoprotein_ADH-like_sf"/>
</dbReference>
<dbReference type="InterPro" id="IPR001680">
    <property type="entry name" value="WD40_rpt"/>
</dbReference>
<sequence>MGRDVPRGLAHHIRDLTGLWRADPRADGELLSAFVGGDGGAFAVLVVRHGKPVWATCQRVLGNEADAEDAFQATFIALARKASQVRSESVAGWLQKVSREVALNARKAAQRRDAAQSRLCERAVPQNEDALDEELRAAVTEEVSRLPERLRVPLTLYYVEGKTQAEVGRILGVTDRAAAHRLKQGVKLLRDRLARRGVAVAASALAAVLGNVPIAAAVPNGLVAHTTQMALAIAAGAPAQTTAAQLALGVTQTTTWTRLKLCSLLLIPALSTIVGAVFLSQHPTRAAGPEAPAPRPVGTSAEGTRTDRFGDPLPAGALSRLGTLRFRTGNPGGVSSVAFGPASKFLISAHGNDTVHFWEPETGREVRKLDAPTSCWSVSTTQDGKRLVAVGIKEVWAWDLTGDAPKVLWKAASKSPGPSTVEFSPDGKLIACGGDSGREVRLLDATTGATAHTLSGRGCRFAFSADSKLLASWTWSPAAEVSVWDLTTSTKRHTLTAGEGKEIVSSVTFSPDGKALATAGQDRHLRVWDTEKGTEQHRLADDAAPHAFISFAPDGRTLIEIGGGRIRYWNPATGRSVKQSVKTSESAWSTIYRLSADGTRAAAAWPFGVGLWDTKTGRELGAVAGMPDGFMHPVMFSRDGSALATAAYSEAAGGTIHVWDAADGRLRRQITVAPRQMVWGIDLNGDGTLSASLGSLIDLPPKPPERIARWDAGTGAGRPDLSLPADTRSVAFAPGGKLLAVAGPTGVALYDRTTGREVKKLSGRCNAESMAFSADGKSLAALDREAGRVTIWSLPDGRERHWSPATPKNGKPPQLRSPVALSADGRLLAVGASEPQDAIRVIDVATGTDLLPLDGRTFGWAFQEFAFAPDGRTLASAGSDGVVRVWEIVSARERYRFTGHRAAVLGVAFSSDGRRLASSSMDSTVLVWDVSAPQHPAPATRATADQLWAALTGADATAAHRAIASLAAAPDTAVPLLKERLSASPVPAEQLQQWVADLGSDQFAVREAATKELAQRASQLEGELRSALADTTSPEARARLKNLVAGIGPSSPANRATVRGIEALEQMARGPAAKQLLQELAKLPADSVAGREARSACRRLAEPPPGR</sequence>
<dbReference type="InterPro" id="IPR019775">
    <property type="entry name" value="WD40_repeat_CS"/>
</dbReference>
<name>A0ABS5BPW5_9BACT</name>
<dbReference type="InterPro" id="IPR007627">
    <property type="entry name" value="RNA_pol_sigma70_r2"/>
</dbReference>
<dbReference type="InterPro" id="IPR015943">
    <property type="entry name" value="WD40/YVTN_repeat-like_dom_sf"/>
</dbReference>
<dbReference type="Pfam" id="PF04542">
    <property type="entry name" value="Sigma70_r2"/>
    <property type="match status" value="1"/>
</dbReference>
<accession>A0ABS5BPW5</accession>
<dbReference type="PROSITE" id="PS50294">
    <property type="entry name" value="WD_REPEATS_REGION"/>
    <property type="match status" value="2"/>
</dbReference>
<dbReference type="SMART" id="SM00320">
    <property type="entry name" value="WD40"/>
    <property type="match status" value="8"/>
</dbReference>
<feature type="region of interest" description="Disordered" evidence="4">
    <location>
        <begin position="1088"/>
        <end position="1107"/>
    </location>
</feature>
<evidence type="ECO:0000256" key="4">
    <source>
        <dbReference type="SAM" id="MobiDB-lite"/>
    </source>
</evidence>
<evidence type="ECO:0000256" key="3">
    <source>
        <dbReference type="PROSITE-ProRule" id="PRU00221"/>
    </source>
</evidence>
<dbReference type="Pfam" id="PF00400">
    <property type="entry name" value="WD40"/>
    <property type="match status" value="4"/>
</dbReference>